<dbReference type="Proteomes" id="UP000198693">
    <property type="component" value="Unassembled WGS sequence"/>
</dbReference>
<evidence type="ECO:0000313" key="2">
    <source>
        <dbReference type="EMBL" id="SFU94835.1"/>
    </source>
</evidence>
<evidence type="ECO:0000313" key="3">
    <source>
        <dbReference type="Proteomes" id="UP000198693"/>
    </source>
</evidence>
<feature type="chain" id="PRO_5011774366" description="Tetratricopeptide repeat-containing protein" evidence="1">
    <location>
        <begin position="25"/>
        <end position="297"/>
    </location>
</feature>
<dbReference type="OrthoDB" id="6397696at2"/>
<keyword evidence="3" id="KW-1185">Reference proteome</keyword>
<evidence type="ECO:0000256" key="1">
    <source>
        <dbReference type="SAM" id="SignalP"/>
    </source>
</evidence>
<proteinExistence type="predicted"/>
<gene>
    <name evidence="2" type="ORF">SAMN04487955_11742</name>
</gene>
<accession>A0A1I7KBP2</accession>
<reference evidence="3" key="1">
    <citation type="submission" date="2016-10" db="EMBL/GenBank/DDBJ databases">
        <authorList>
            <person name="Varghese N."/>
            <person name="Submissions S."/>
        </authorList>
    </citation>
    <scope>NUCLEOTIDE SEQUENCE [LARGE SCALE GENOMIC DNA]</scope>
    <source>
        <strain evidence="3">CGMCC 1.6981</strain>
    </source>
</reference>
<dbReference type="RefSeq" id="WP_089797345.1">
    <property type="nucleotide sequence ID" value="NZ_FPBP01000017.1"/>
</dbReference>
<dbReference type="AlphaFoldDB" id="A0A1I7KBP2"/>
<feature type="signal peptide" evidence="1">
    <location>
        <begin position="1"/>
        <end position="24"/>
    </location>
</feature>
<dbReference type="EMBL" id="FPBP01000017">
    <property type="protein sequence ID" value="SFU94835.1"/>
    <property type="molecule type" value="Genomic_DNA"/>
</dbReference>
<keyword evidence="1" id="KW-0732">Signal</keyword>
<name>A0A1I7KBP2_9GAMM</name>
<dbReference type="STRING" id="463301.SAMN04487955_11742"/>
<protein>
    <recommendedName>
        <fullName evidence="4">Tetratricopeptide repeat-containing protein</fullName>
    </recommendedName>
</protein>
<organism evidence="2 3">
    <name type="scientific">Halomonas korlensis</name>
    <dbReference type="NCBI Taxonomy" id="463301"/>
    <lineage>
        <taxon>Bacteria</taxon>
        <taxon>Pseudomonadati</taxon>
        <taxon>Pseudomonadota</taxon>
        <taxon>Gammaproteobacteria</taxon>
        <taxon>Oceanospirillales</taxon>
        <taxon>Halomonadaceae</taxon>
        <taxon>Halomonas</taxon>
    </lineage>
</organism>
<evidence type="ECO:0008006" key="4">
    <source>
        <dbReference type="Google" id="ProtNLM"/>
    </source>
</evidence>
<sequence>MAMIYRTALATLLLGLLMPTAGLAQPALPGSFIADLKTLQTRLENGDTASVSERAATQAERLAGGNQADRWARALYLHLAARAAVRDDQPAQAADLLAKARAIEAAPAEWRRRRLQEEIGLRQTAGQWERALALLEEGLDASAEAGIWRRAALVAQRADEIGRAAAIWDAGWRLGVLQGKEDLLTLVRLHLAGGTPARGAEWLEEAITSGELADDLANRRLLAQAWQAARDRSAALEAWQSLAQRSDDGQDWLHLGQLALTWGASELAQRALQEAKARGAERADQLLASLNQGAKRD</sequence>